<dbReference type="Gene3D" id="1.10.540.10">
    <property type="entry name" value="Acyl-CoA dehydrogenase/oxidase, N-terminal domain"/>
    <property type="match status" value="1"/>
</dbReference>
<evidence type="ECO:0000313" key="11">
    <source>
        <dbReference type="Proteomes" id="UP000617634"/>
    </source>
</evidence>
<comment type="caution">
    <text evidence="10">The sequence shown here is derived from an EMBL/GenBank/DDBJ whole genome shotgun (WGS) entry which is preliminary data.</text>
</comment>
<dbReference type="AlphaFoldDB" id="A0A931HAR5"/>
<evidence type="ECO:0000256" key="6">
    <source>
        <dbReference type="RuleBase" id="RU362125"/>
    </source>
</evidence>
<evidence type="ECO:0000256" key="5">
    <source>
        <dbReference type="ARBA" id="ARBA00023002"/>
    </source>
</evidence>
<comment type="cofactor">
    <cofactor evidence="1 6">
        <name>FAD</name>
        <dbReference type="ChEBI" id="CHEBI:57692"/>
    </cofactor>
</comment>
<dbReference type="RefSeq" id="WP_197160861.1">
    <property type="nucleotide sequence ID" value="NZ_JADZGI010000001.1"/>
</dbReference>
<evidence type="ECO:0000259" key="7">
    <source>
        <dbReference type="Pfam" id="PF00441"/>
    </source>
</evidence>
<dbReference type="InterPro" id="IPR036250">
    <property type="entry name" value="AcylCo_DH-like_C"/>
</dbReference>
<protein>
    <submittedName>
        <fullName evidence="10">Acyl-CoA dehydrogenase family protein</fullName>
    </submittedName>
</protein>
<evidence type="ECO:0000313" key="10">
    <source>
        <dbReference type="EMBL" id="MBH0112041.1"/>
    </source>
</evidence>
<dbReference type="Pfam" id="PF00441">
    <property type="entry name" value="Acyl-CoA_dh_1"/>
    <property type="match status" value="1"/>
</dbReference>
<evidence type="ECO:0000256" key="2">
    <source>
        <dbReference type="ARBA" id="ARBA00009347"/>
    </source>
</evidence>
<evidence type="ECO:0000259" key="9">
    <source>
        <dbReference type="Pfam" id="PF02771"/>
    </source>
</evidence>
<dbReference type="Pfam" id="PF02770">
    <property type="entry name" value="Acyl-CoA_dh_M"/>
    <property type="match status" value="1"/>
</dbReference>
<feature type="domain" description="Acyl-CoA dehydrogenase/oxidase N-terminal" evidence="9">
    <location>
        <begin position="6"/>
        <end position="102"/>
    </location>
</feature>
<reference evidence="10" key="1">
    <citation type="submission" date="2020-11" db="EMBL/GenBank/DDBJ databases">
        <title>Novosphingobium aureum sp. nov., a marine bacterium isolated from sediment of a salt flat.</title>
        <authorList>
            <person name="Yoo Y."/>
            <person name="Kim J.-J."/>
        </authorList>
    </citation>
    <scope>NUCLEOTIDE SEQUENCE</scope>
    <source>
        <strain evidence="10">YJ-S2-02</strain>
    </source>
</reference>
<dbReference type="CDD" id="cd00567">
    <property type="entry name" value="ACAD"/>
    <property type="match status" value="1"/>
</dbReference>
<keyword evidence="3 6" id="KW-0285">Flavoprotein</keyword>
<dbReference type="Gene3D" id="1.20.140.10">
    <property type="entry name" value="Butyryl-CoA Dehydrogenase, subunit A, domain 3"/>
    <property type="match status" value="1"/>
</dbReference>
<keyword evidence="4 6" id="KW-0274">FAD</keyword>
<dbReference type="InterPro" id="IPR009100">
    <property type="entry name" value="AcylCoA_DH/oxidase_NM_dom_sf"/>
</dbReference>
<evidence type="ECO:0000256" key="1">
    <source>
        <dbReference type="ARBA" id="ARBA00001974"/>
    </source>
</evidence>
<dbReference type="SUPFAM" id="SSF56645">
    <property type="entry name" value="Acyl-CoA dehydrogenase NM domain-like"/>
    <property type="match status" value="1"/>
</dbReference>
<dbReference type="InterPro" id="IPR046373">
    <property type="entry name" value="Acyl-CoA_Oxase/DH_mid-dom_sf"/>
</dbReference>
<organism evidence="10 11">
    <name type="scientific">Novosphingobium aureum</name>
    <dbReference type="NCBI Taxonomy" id="2792964"/>
    <lineage>
        <taxon>Bacteria</taxon>
        <taxon>Pseudomonadati</taxon>
        <taxon>Pseudomonadota</taxon>
        <taxon>Alphaproteobacteria</taxon>
        <taxon>Sphingomonadales</taxon>
        <taxon>Sphingomonadaceae</taxon>
        <taxon>Novosphingobium</taxon>
    </lineage>
</organism>
<dbReference type="InterPro" id="IPR037069">
    <property type="entry name" value="AcylCoA_DH/ox_N_sf"/>
</dbReference>
<dbReference type="PANTHER" id="PTHR43884:SF20">
    <property type="entry name" value="ACYL-COA DEHYDROGENASE FADE28"/>
    <property type="match status" value="1"/>
</dbReference>
<gene>
    <name evidence="10" type="ORF">I5E68_03620</name>
</gene>
<evidence type="ECO:0000259" key="8">
    <source>
        <dbReference type="Pfam" id="PF02770"/>
    </source>
</evidence>
<dbReference type="GO" id="GO:0003995">
    <property type="term" value="F:acyl-CoA dehydrogenase activity"/>
    <property type="evidence" value="ECO:0007669"/>
    <property type="project" value="TreeGrafter"/>
</dbReference>
<sequence length="373" mass="39298">MNFELSEEQSILKDTLERYLADHYDFDTRCRALRGCAGPTLWPGLVEMGLTGAPFPLETGGHGGGPVEAMIVMEALGAALACEPWNEAIVLCGSLLAELGAQEHLAPLIEGSKRHALAHAESGSSCGHANVGCTAMPTRDGWQLDGTKALSIGAGEADTLLVSARTDGSAGDEAGISLFALPRATVGVTLHPMRMIDDRACCDIELAAVRAPASALVGPAGMAYPALERAHEAWLAALCSEAVGVVGRLHQDTVAYTRQRRQFGQPLSNFQVIQHRLVDMLMQVELATSACHLATLSLDKPQPARRQALTAAALVTGEALRFVGESAVQLHGAMGLTDELAISHLFRRATAIIQQLGSIDQLSGACARALRAA</sequence>
<dbReference type="PANTHER" id="PTHR43884">
    <property type="entry name" value="ACYL-COA DEHYDROGENASE"/>
    <property type="match status" value="1"/>
</dbReference>
<keyword evidence="11" id="KW-1185">Reference proteome</keyword>
<name>A0A931HAR5_9SPHN</name>
<proteinExistence type="inferred from homology"/>
<evidence type="ECO:0000256" key="3">
    <source>
        <dbReference type="ARBA" id="ARBA00022630"/>
    </source>
</evidence>
<dbReference type="GO" id="GO:0050660">
    <property type="term" value="F:flavin adenine dinucleotide binding"/>
    <property type="evidence" value="ECO:0007669"/>
    <property type="project" value="InterPro"/>
</dbReference>
<dbReference type="Gene3D" id="2.40.110.10">
    <property type="entry name" value="Butyryl-CoA Dehydrogenase, subunit A, domain 2"/>
    <property type="match status" value="1"/>
</dbReference>
<keyword evidence="5 6" id="KW-0560">Oxidoreductase</keyword>
<dbReference type="SUPFAM" id="SSF47203">
    <property type="entry name" value="Acyl-CoA dehydrogenase C-terminal domain-like"/>
    <property type="match status" value="1"/>
</dbReference>
<feature type="domain" description="Acyl-CoA dehydrogenase/oxidase C-terminal" evidence="7">
    <location>
        <begin position="237"/>
        <end position="351"/>
    </location>
</feature>
<dbReference type="InterPro" id="IPR006091">
    <property type="entry name" value="Acyl-CoA_Oxase/DH_mid-dom"/>
</dbReference>
<dbReference type="InterPro" id="IPR009075">
    <property type="entry name" value="AcylCo_DH/oxidase_C"/>
</dbReference>
<dbReference type="Pfam" id="PF02771">
    <property type="entry name" value="Acyl-CoA_dh_N"/>
    <property type="match status" value="1"/>
</dbReference>
<accession>A0A931HAR5</accession>
<comment type="similarity">
    <text evidence="2 6">Belongs to the acyl-CoA dehydrogenase family.</text>
</comment>
<dbReference type="Proteomes" id="UP000617634">
    <property type="component" value="Unassembled WGS sequence"/>
</dbReference>
<dbReference type="EMBL" id="JADZGI010000001">
    <property type="protein sequence ID" value="MBH0112041.1"/>
    <property type="molecule type" value="Genomic_DNA"/>
</dbReference>
<evidence type="ECO:0000256" key="4">
    <source>
        <dbReference type="ARBA" id="ARBA00022827"/>
    </source>
</evidence>
<dbReference type="InterPro" id="IPR013786">
    <property type="entry name" value="AcylCoA_DH/ox_N"/>
</dbReference>
<feature type="domain" description="Acyl-CoA oxidase/dehydrogenase middle" evidence="8">
    <location>
        <begin position="117"/>
        <end position="206"/>
    </location>
</feature>